<evidence type="ECO:0000313" key="3">
    <source>
        <dbReference type="EMBL" id="NEG54896.1"/>
    </source>
</evidence>
<keyword evidence="2" id="KW-0472">Membrane</keyword>
<keyword evidence="2" id="KW-1133">Transmembrane helix</keyword>
<feature type="compositionally biased region" description="Low complexity" evidence="1">
    <location>
        <begin position="244"/>
        <end position="276"/>
    </location>
</feature>
<evidence type="ECO:0000256" key="2">
    <source>
        <dbReference type="SAM" id="Phobius"/>
    </source>
</evidence>
<protein>
    <recommendedName>
        <fullName evidence="5">Ethanolamine utilization protein EutL</fullName>
    </recommendedName>
</protein>
<gene>
    <name evidence="3" type="ORF">GFD21_03705</name>
</gene>
<dbReference type="Proteomes" id="UP000483293">
    <property type="component" value="Unassembled WGS sequence"/>
</dbReference>
<keyword evidence="4" id="KW-1185">Reference proteome</keyword>
<dbReference type="EMBL" id="WHZV01000002">
    <property type="protein sequence ID" value="NEG54896.1"/>
    <property type="molecule type" value="Genomic_DNA"/>
</dbReference>
<reference evidence="3 4" key="1">
    <citation type="submission" date="2019-10" db="EMBL/GenBank/DDBJ databases">
        <title>Bifidobacterium from non-human primates.</title>
        <authorList>
            <person name="Modesto M."/>
        </authorList>
    </citation>
    <scope>NUCLEOTIDE SEQUENCE [LARGE SCALE GENOMIC DNA]</scope>
    <source>
        <strain evidence="3 4">SMA15</strain>
    </source>
</reference>
<feature type="transmembrane region" description="Helical" evidence="2">
    <location>
        <begin position="161"/>
        <end position="184"/>
    </location>
</feature>
<sequence>MSTDTNDTTTVLDQHGRATGPDSAKTETLAPTAGAADARSAQATQTIPESELPRVAADPAAATRAMPAAGEARATASADAQANTPANTANTPAAWPAQQPATGQPLAAATPQFAAQASPFAPIDPSTTGVPGAPVSPTASAVPGGDAPAGKAKQSKLGGKTVAIIAGVTLVCGLLGGVAGGAVVNAFSGSEGGQGTSQMGNPPSGGHDGSNGQNGQMGEPPSGGQGPSGQGGSSDGDSSGSGSGSSDSGSGSSGSGSNSSSSDTGSSTSSDGSIAS</sequence>
<evidence type="ECO:0000256" key="1">
    <source>
        <dbReference type="SAM" id="MobiDB-lite"/>
    </source>
</evidence>
<proteinExistence type="predicted"/>
<accession>A0A6L9SQP7</accession>
<name>A0A6L9SQP7_9BIFI</name>
<feature type="compositionally biased region" description="Gly residues" evidence="1">
    <location>
        <begin position="221"/>
        <end position="243"/>
    </location>
</feature>
<feature type="region of interest" description="Disordered" evidence="1">
    <location>
        <begin position="191"/>
        <end position="276"/>
    </location>
</feature>
<evidence type="ECO:0000313" key="4">
    <source>
        <dbReference type="Proteomes" id="UP000483293"/>
    </source>
</evidence>
<dbReference type="AlphaFoldDB" id="A0A6L9SQP7"/>
<evidence type="ECO:0008006" key="5">
    <source>
        <dbReference type="Google" id="ProtNLM"/>
    </source>
</evidence>
<keyword evidence="2" id="KW-0812">Transmembrane</keyword>
<dbReference type="RefSeq" id="WP_163196611.1">
    <property type="nucleotide sequence ID" value="NZ_WHZV01000002.1"/>
</dbReference>
<feature type="compositionally biased region" description="Polar residues" evidence="1">
    <location>
        <begin position="1"/>
        <end position="12"/>
    </location>
</feature>
<organism evidence="3 4">
    <name type="scientific">Bifidobacterium platyrrhinorum</name>
    <dbReference type="NCBI Taxonomy" id="2661628"/>
    <lineage>
        <taxon>Bacteria</taxon>
        <taxon>Bacillati</taxon>
        <taxon>Actinomycetota</taxon>
        <taxon>Actinomycetes</taxon>
        <taxon>Bifidobacteriales</taxon>
        <taxon>Bifidobacteriaceae</taxon>
        <taxon>Bifidobacterium</taxon>
    </lineage>
</organism>
<comment type="caution">
    <text evidence="3">The sequence shown here is derived from an EMBL/GenBank/DDBJ whole genome shotgun (WGS) entry which is preliminary data.</text>
</comment>
<feature type="region of interest" description="Disordered" evidence="1">
    <location>
        <begin position="1"/>
        <end position="158"/>
    </location>
</feature>
<feature type="compositionally biased region" description="Low complexity" evidence="1">
    <location>
        <begin position="56"/>
        <end position="121"/>
    </location>
</feature>